<keyword evidence="5 8" id="KW-0472">Membrane</keyword>
<reference evidence="10 11" key="1">
    <citation type="submission" date="2018-11" db="EMBL/GenBank/DDBJ databases">
        <title>Trebonia kvetii gen.nov., sp.nov., a novel acidophilic actinobacterium, and proposal of the new actinobacterial family Treboniaceae fam. nov.</title>
        <authorList>
            <person name="Rapoport D."/>
            <person name="Sagova-Mareckova M."/>
            <person name="Sedlacek I."/>
            <person name="Provaznik J."/>
            <person name="Kralova S."/>
            <person name="Pavlinic D."/>
            <person name="Benes V."/>
            <person name="Kopecky J."/>
        </authorList>
    </citation>
    <scope>NUCLEOTIDE SEQUENCE [LARGE SCALE GENOMIC DNA]</scope>
    <source>
        <strain evidence="10 11">15Tr583</strain>
    </source>
</reference>
<keyword evidence="3 8" id="KW-0812">Transmembrane</keyword>
<feature type="domain" description="ABC3 transporter permease C-terminal" evidence="9">
    <location>
        <begin position="664"/>
        <end position="779"/>
    </location>
</feature>
<evidence type="ECO:0000256" key="4">
    <source>
        <dbReference type="ARBA" id="ARBA00022989"/>
    </source>
</evidence>
<feature type="transmembrane region" description="Helical" evidence="8">
    <location>
        <begin position="349"/>
        <end position="369"/>
    </location>
</feature>
<feature type="transmembrane region" description="Helical" evidence="8">
    <location>
        <begin position="653"/>
        <end position="677"/>
    </location>
</feature>
<keyword evidence="4 8" id="KW-1133">Transmembrane helix</keyword>
<dbReference type="RefSeq" id="WP_145858243.1">
    <property type="nucleotide sequence ID" value="NZ_RPFW01000006.1"/>
</dbReference>
<feature type="region of interest" description="Disordered" evidence="7">
    <location>
        <begin position="467"/>
        <end position="488"/>
    </location>
</feature>
<keyword evidence="2" id="KW-1003">Cell membrane</keyword>
<evidence type="ECO:0000256" key="2">
    <source>
        <dbReference type="ARBA" id="ARBA00022475"/>
    </source>
</evidence>
<dbReference type="PANTHER" id="PTHR30572">
    <property type="entry name" value="MEMBRANE COMPONENT OF TRANSPORTER-RELATED"/>
    <property type="match status" value="1"/>
</dbReference>
<dbReference type="Pfam" id="PF02687">
    <property type="entry name" value="FtsX"/>
    <property type="match status" value="2"/>
</dbReference>
<protein>
    <submittedName>
        <fullName evidence="10">FtsX-like permease family protein</fullName>
    </submittedName>
</protein>
<feature type="transmembrane region" description="Helical" evidence="8">
    <location>
        <begin position="705"/>
        <end position="726"/>
    </location>
</feature>
<sequence>MPGTGPVARAVGGGLARRKVQTLVIGLVLLVSTGACVLALGLVVDSNTPFDKAFAAQHGADVVATVDRAVATPGQLAATARLPEVTAAAGPYPEATISSQIGGPGQPAATLQPMTVAGRGGPGGPLDDLVIQQGRWARRPGELVLSSDSGPAVPLGTQLTVGGVPGTPRLTVVGYANSINQSADGWVVPSQIAALRAPGAPATAQMLYRFASAGSAAALRTEVGRLRAALPSGALTGTQSYLAVKAQETSGIAPFAPFVVAFAIIGLVMSVLIVINVVCGAVVAGYRRIGILKSIGFTPAQVVGSYAGLVTVPAVAGCLGGVVLGNALSVPLLGSTAIVYGVGALGVPVWVDLLVPCAMCCLAGIAALLPSLRAGRLSAVQAIAIGRAPAAGRGYAAHRLLSRLSLPRPVTIGLAAPFARPARAAGTLAAVGLGALAVTFAVGLSSSLTMVADGLSHANTEPVQVTLAGSGGNNPANPPSGSQPSPSAQRAAIEAALRAQPGTLHYAAQADQEVSVAGLSGQVRMAVFRGNADWTGYDMISGHWYTGPGQVDVPTNFLTVTGKAVGDTVTFSDGGAQVTARIVGEVFDTDNGGLVMLTDWRTLAAADRRLTFDTYNVALRPGTSPDAYVQALGRTLGPHASYINTSINSRDPFVLVLIGLIGTLTLLLAIMAGLGVLNTVVLHTRERVHDLGIFKALGMTPRQTIATVVCSVAGTGLVAGLLAVPAGMAVHRYVLPVMAHAAGTGIPASYLAVYRAWEIAVLALAGLVIAAAGGILPAAWAARARTAAALHAE</sequence>
<dbReference type="InterPro" id="IPR050250">
    <property type="entry name" value="Macrolide_Exporter_MacB"/>
</dbReference>
<feature type="transmembrane region" description="Helical" evidence="8">
    <location>
        <begin position="23"/>
        <end position="44"/>
    </location>
</feature>
<comment type="subcellular location">
    <subcellularLocation>
        <location evidence="1">Cell membrane</location>
        <topology evidence="1">Multi-pass membrane protein</topology>
    </subcellularLocation>
</comment>
<organism evidence="10 11">
    <name type="scientific">Trebonia kvetii</name>
    <dbReference type="NCBI Taxonomy" id="2480626"/>
    <lineage>
        <taxon>Bacteria</taxon>
        <taxon>Bacillati</taxon>
        <taxon>Actinomycetota</taxon>
        <taxon>Actinomycetes</taxon>
        <taxon>Streptosporangiales</taxon>
        <taxon>Treboniaceae</taxon>
        <taxon>Trebonia</taxon>
    </lineage>
</organism>
<dbReference type="GO" id="GO:0022857">
    <property type="term" value="F:transmembrane transporter activity"/>
    <property type="evidence" value="ECO:0007669"/>
    <property type="project" value="TreeGrafter"/>
</dbReference>
<feature type="domain" description="ABC3 transporter permease C-terminal" evidence="9">
    <location>
        <begin position="261"/>
        <end position="378"/>
    </location>
</feature>
<dbReference type="GO" id="GO:0005886">
    <property type="term" value="C:plasma membrane"/>
    <property type="evidence" value="ECO:0007669"/>
    <property type="project" value="UniProtKB-SubCell"/>
</dbReference>
<comment type="caution">
    <text evidence="10">The sequence shown here is derived from an EMBL/GenBank/DDBJ whole genome shotgun (WGS) entry which is preliminary data.</text>
</comment>
<gene>
    <name evidence="10" type="ORF">EAS64_29060</name>
</gene>
<proteinExistence type="inferred from homology"/>
<dbReference type="InterPro" id="IPR003838">
    <property type="entry name" value="ABC3_permease_C"/>
</dbReference>
<dbReference type="AlphaFoldDB" id="A0A6P2BR44"/>
<evidence type="ECO:0000313" key="10">
    <source>
        <dbReference type="EMBL" id="TVZ01549.1"/>
    </source>
</evidence>
<evidence type="ECO:0000313" key="11">
    <source>
        <dbReference type="Proteomes" id="UP000460272"/>
    </source>
</evidence>
<dbReference type="EMBL" id="RPFW01000006">
    <property type="protein sequence ID" value="TVZ01549.1"/>
    <property type="molecule type" value="Genomic_DNA"/>
</dbReference>
<dbReference type="Proteomes" id="UP000460272">
    <property type="component" value="Unassembled WGS sequence"/>
</dbReference>
<feature type="transmembrane region" description="Helical" evidence="8">
    <location>
        <begin position="306"/>
        <end position="329"/>
    </location>
</feature>
<comment type="similarity">
    <text evidence="6">Belongs to the ABC-4 integral membrane protein family.</text>
</comment>
<feature type="transmembrane region" description="Helical" evidence="8">
    <location>
        <begin position="733"/>
        <end position="753"/>
    </location>
</feature>
<evidence type="ECO:0000256" key="5">
    <source>
        <dbReference type="ARBA" id="ARBA00023136"/>
    </source>
</evidence>
<evidence type="ECO:0000259" key="9">
    <source>
        <dbReference type="Pfam" id="PF02687"/>
    </source>
</evidence>
<evidence type="ECO:0000256" key="1">
    <source>
        <dbReference type="ARBA" id="ARBA00004651"/>
    </source>
</evidence>
<feature type="transmembrane region" description="Helical" evidence="8">
    <location>
        <begin position="255"/>
        <end position="286"/>
    </location>
</feature>
<dbReference type="OrthoDB" id="3207485at2"/>
<evidence type="ECO:0000256" key="6">
    <source>
        <dbReference type="ARBA" id="ARBA00038076"/>
    </source>
</evidence>
<evidence type="ECO:0000256" key="8">
    <source>
        <dbReference type="SAM" id="Phobius"/>
    </source>
</evidence>
<keyword evidence="11" id="KW-1185">Reference proteome</keyword>
<evidence type="ECO:0000256" key="7">
    <source>
        <dbReference type="SAM" id="MobiDB-lite"/>
    </source>
</evidence>
<feature type="compositionally biased region" description="Low complexity" evidence="7">
    <location>
        <begin position="473"/>
        <end position="488"/>
    </location>
</feature>
<name>A0A6P2BR44_9ACTN</name>
<dbReference type="PANTHER" id="PTHR30572:SF4">
    <property type="entry name" value="ABC TRANSPORTER PERMEASE YTRF"/>
    <property type="match status" value="1"/>
</dbReference>
<feature type="transmembrane region" description="Helical" evidence="8">
    <location>
        <begin position="759"/>
        <end position="782"/>
    </location>
</feature>
<evidence type="ECO:0000256" key="3">
    <source>
        <dbReference type="ARBA" id="ARBA00022692"/>
    </source>
</evidence>
<accession>A0A6P2BR44</accession>